<dbReference type="Gene3D" id="3.30.420.40">
    <property type="match status" value="3"/>
</dbReference>
<name>A0A1J4JGT5_9EUKA</name>
<dbReference type="OrthoDB" id="10262720at2759"/>
<organism evidence="7 8">
    <name type="scientific">Tritrichomonas foetus</name>
    <dbReference type="NCBI Taxonomy" id="1144522"/>
    <lineage>
        <taxon>Eukaryota</taxon>
        <taxon>Metamonada</taxon>
        <taxon>Parabasalia</taxon>
        <taxon>Tritrichomonadida</taxon>
        <taxon>Tritrichomonadidae</taxon>
        <taxon>Tritrichomonas</taxon>
    </lineage>
</organism>
<evidence type="ECO:0000256" key="1">
    <source>
        <dbReference type="ARBA" id="ARBA00004319"/>
    </source>
</evidence>
<evidence type="ECO:0000256" key="3">
    <source>
        <dbReference type="ARBA" id="ARBA00022741"/>
    </source>
</evidence>
<evidence type="ECO:0000256" key="5">
    <source>
        <dbReference type="ARBA" id="ARBA00023186"/>
    </source>
</evidence>
<comment type="caution">
    <text evidence="7">The sequence shown here is derived from an EMBL/GenBank/DDBJ whole genome shotgun (WGS) entry which is preliminary data.</text>
</comment>
<dbReference type="GO" id="GO:0140662">
    <property type="term" value="F:ATP-dependent protein folding chaperone"/>
    <property type="evidence" value="ECO:0007669"/>
    <property type="project" value="InterPro"/>
</dbReference>
<dbReference type="Proteomes" id="UP000179807">
    <property type="component" value="Unassembled WGS sequence"/>
</dbReference>
<dbReference type="InterPro" id="IPR018181">
    <property type="entry name" value="Heat_shock_70_CS"/>
</dbReference>
<keyword evidence="8" id="KW-1185">Reference proteome</keyword>
<accession>A0A1J4JGT5</accession>
<sequence length="669" mass="76384">MIFYFLHFSACTVIGIDLGSSVLRASILSRNQPLRIAVNMNSKRETPNIFAFWNRSNPKQNISSVDINKLDEYEWSFGEAAQSQCLKRPHLCVYGNHIDDKQYLSFFKGYEITALSLYEAIHSLTIGELIEDSIKLVIAVPPILSMKQKVLLFTAAKYANADIVQFIDSTICPVHLYALERQSKYSNSIERVAFIDIGSSYSSVTIVEFDGKQEDPKYIQLSATFSEVGGSSLDEGLLDLISKENHIDLTNLKVRSLLLNEILKAKKMLVFLKSINIKFEYPGTEKIVSFNLTEQNLLKVSQKFNETMKQLIKDALKQANIEKVSSVELIGGSSRIPFIMELIQEQFHVSSVSHSLNAETAVSMGAGYFAASKSNSFVIKKVNGSSLIRSNVSLQVQNEKIELFNENDLNDFVRTVEIGSNLFSIHINNQLYSKYRITSSNFKNNDNHNHKYNVTFVSGDFLLPSVFSNGNYQIERMKSSWELTKEQFTNSENKINKLIMNLDKRRNTAKAANDFEEFMLKIKKIISTTKSLNKSDIIQLEKVLTEAEIWFDDGIERSQIEYENKLTYIKNNSVQIIEKENRIKKFEELKEELNNIKTIYNKENASDSLLSFIDELEKWLETNKNIASSSEIKTKTKELKNMLKENHNKNNNSKNNETINLATAVQLEK</sequence>
<evidence type="ECO:0000313" key="8">
    <source>
        <dbReference type="Proteomes" id="UP000179807"/>
    </source>
</evidence>
<dbReference type="GO" id="GO:0034663">
    <property type="term" value="C:endoplasmic reticulum chaperone complex"/>
    <property type="evidence" value="ECO:0007669"/>
    <property type="project" value="TreeGrafter"/>
</dbReference>
<dbReference type="RefSeq" id="XP_068349589.1">
    <property type="nucleotide sequence ID" value="XM_068511385.1"/>
</dbReference>
<feature type="coiled-coil region" evidence="6">
    <location>
        <begin position="576"/>
        <end position="606"/>
    </location>
</feature>
<dbReference type="InterPro" id="IPR013126">
    <property type="entry name" value="Hsp_70_fam"/>
</dbReference>
<keyword evidence="2" id="KW-0732">Signal</keyword>
<proteinExistence type="predicted"/>
<dbReference type="GO" id="GO:0005788">
    <property type="term" value="C:endoplasmic reticulum lumen"/>
    <property type="evidence" value="ECO:0007669"/>
    <property type="project" value="UniProtKB-SubCell"/>
</dbReference>
<dbReference type="InterPro" id="IPR043129">
    <property type="entry name" value="ATPase_NBD"/>
</dbReference>
<dbReference type="Gene3D" id="3.90.640.10">
    <property type="entry name" value="Actin, Chain A, domain 4"/>
    <property type="match status" value="1"/>
</dbReference>
<evidence type="ECO:0000256" key="2">
    <source>
        <dbReference type="ARBA" id="ARBA00022729"/>
    </source>
</evidence>
<protein>
    <submittedName>
        <fullName evidence="7">DnaK protein</fullName>
    </submittedName>
</protein>
<dbReference type="AlphaFoldDB" id="A0A1J4JGT5"/>
<keyword evidence="3" id="KW-0547">Nucleotide-binding</keyword>
<evidence type="ECO:0000256" key="4">
    <source>
        <dbReference type="ARBA" id="ARBA00022840"/>
    </source>
</evidence>
<keyword evidence="5" id="KW-0143">Chaperone</keyword>
<evidence type="ECO:0000256" key="6">
    <source>
        <dbReference type="SAM" id="Coils"/>
    </source>
</evidence>
<reference evidence="7" key="1">
    <citation type="submission" date="2016-10" db="EMBL/GenBank/DDBJ databases">
        <authorList>
            <person name="Benchimol M."/>
            <person name="Almeida L.G."/>
            <person name="Vasconcelos A.T."/>
            <person name="Perreira-Neves A."/>
            <person name="Rosa I.A."/>
            <person name="Tasca T."/>
            <person name="Bogo M.R."/>
            <person name="de Souza W."/>
        </authorList>
    </citation>
    <scope>NUCLEOTIDE SEQUENCE [LARGE SCALE GENOMIC DNA]</scope>
    <source>
        <strain evidence="7">K</strain>
    </source>
</reference>
<comment type="subcellular location">
    <subcellularLocation>
        <location evidence="1">Endoplasmic reticulum lumen</location>
    </subcellularLocation>
</comment>
<dbReference type="GeneID" id="94846089"/>
<gene>
    <name evidence="7" type="ORF">TRFO_37368</name>
</gene>
<dbReference type="SUPFAM" id="SSF53067">
    <property type="entry name" value="Actin-like ATPase domain"/>
    <property type="match status" value="2"/>
</dbReference>
<dbReference type="PROSITE" id="PS01036">
    <property type="entry name" value="HSP70_3"/>
    <property type="match status" value="1"/>
</dbReference>
<dbReference type="GO" id="GO:0030968">
    <property type="term" value="P:endoplasmic reticulum unfolded protein response"/>
    <property type="evidence" value="ECO:0007669"/>
    <property type="project" value="TreeGrafter"/>
</dbReference>
<dbReference type="PANTHER" id="PTHR45639:SF3">
    <property type="entry name" value="HYPOXIA UP-REGULATED PROTEIN 1"/>
    <property type="match status" value="1"/>
</dbReference>
<dbReference type="EMBL" id="MLAK01001175">
    <property type="protein sequence ID" value="OHS96452.1"/>
    <property type="molecule type" value="Genomic_DNA"/>
</dbReference>
<dbReference type="GO" id="GO:0005524">
    <property type="term" value="F:ATP binding"/>
    <property type="evidence" value="ECO:0007669"/>
    <property type="project" value="UniProtKB-KW"/>
</dbReference>
<dbReference type="PANTHER" id="PTHR45639">
    <property type="entry name" value="HSC70CB, ISOFORM G-RELATED"/>
    <property type="match status" value="1"/>
</dbReference>
<dbReference type="VEuPathDB" id="TrichDB:TRFO_37368"/>
<evidence type="ECO:0000313" key="7">
    <source>
        <dbReference type="EMBL" id="OHS96452.1"/>
    </source>
</evidence>
<dbReference type="Pfam" id="PF00012">
    <property type="entry name" value="HSP70"/>
    <property type="match status" value="1"/>
</dbReference>
<dbReference type="PRINTS" id="PR00301">
    <property type="entry name" value="HEATSHOCK70"/>
</dbReference>
<keyword evidence="6" id="KW-0175">Coiled coil</keyword>
<keyword evidence="4" id="KW-0067">ATP-binding</keyword>